<evidence type="ECO:0000259" key="14">
    <source>
        <dbReference type="PROSITE" id="PS51103"/>
    </source>
</evidence>
<gene>
    <name evidence="15" type="ORF">SAMN05421503_3101</name>
</gene>
<evidence type="ECO:0000256" key="3">
    <source>
        <dbReference type="ARBA" id="ARBA00022475"/>
    </source>
</evidence>
<sequence>MDLRQRAEEIVAALGGRENIQAATHCVTRLRLALHDEGKVDKETLQNIDVVKGSFSANNQYQVVIGQGTVDKVYKEFVQAAGIGESTKEEVKESVSGKGNPLQRALKTLGDIFIPILPAIVTAGLLLGIHNILNNEGIFFDGSIIQVYPQWAGIADMIYVIANTAFAFLPALIGWSAVKKFGGSPLLGMVLGLALIHPSLLSPTDYASAALEGNAPVWNLFGLEIQRIGYQGQVLPVLFASWVLAKIEVFLRRKVADSFQLLVVAPVALLLTGILSFVVIGPVMFIVGNAITDAFVAVFDTAAPVGGLLYGALYGALVVTGLHHTFLALDLQLIANTGATFLWPILALSNISQGSATLGVMLATKDEKLRGLSLTSWISAWLGVTEPAVFGVNLRFRYPFFLALGASAVAGTFIAWRKVEASSVGIGGVPGIFSILPGSWGAFAIGIIIVIAVPFVTTYLFAKKKKNV</sequence>
<keyword evidence="8" id="KW-0418">Kinase</keyword>
<feature type="transmembrane region" description="Helical" evidence="12">
    <location>
        <begin position="307"/>
        <end position="329"/>
    </location>
</feature>
<dbReference type="STRING" id="586416.GZ22_01205"/>
<dbReference type="GO" id="GO:0005886">
    <property type="term" value="C:plasma membrane"/>
    <property type="evidence" value="ECO:0007669"/>
    <property type="project" value="UniProtKB-SubCell"/>
</dbReference>
<accession>A0A285P5M4</accession>
<dbReference type="eggNOG" id="COG1263">
    <property type="taxonomic scope" value="Bacteria"/>
</dbReference>
<protein>
    <submittedName>
        <fullName evidence="15">PTS system trehalose-specific IIB component, Glc family /PTS system trehalose-specific IIC component, Glc family</fullName>
    </submittedName>
</protein>
<evidence type="ECO:0000256" key="5">
    <source>
        <dbReference type="ARBA" id="ARBA00022679"/>
    </source>
</evidence>
<feature type="transmembrane region" description="Helical" evidence="12">
    <location>
        <begin position="157"/>
        <end position="178"/>
    </location>
</feature>
<feature type="transmembrane region" description="Helical" evidence="12">
    <location>
        <begin position="439"/>
        <end position="462"/>
    </location>
</feature>
<dbReference type="PROSITE" id="PS01035">
    <property type="entry name" value="PTS_EIIB_TYPE_1_CYS"/>
    <property type="match status" value="1"/>
</dbReference>
<dbReference type="PANTHER" id="PTHR30175:SF4">
    <property type="entry name" value="PTS SYSTEM TREHALOSE-SPECIFIC EIIBC COMPONENT"/>
    <property type="match status" value="1"/>
</dbReference>
<dbReference type="PANTHER" id="PTHR30175">
    <property type="entry name" value="PHOSPHOTRANSFERASE SYSTEM TRANSPORT PROTEIN"/>
    <property type="match status" value="1"/>
</dbReference>
<dbReference type="InterPro" id="IPR001996">
    <property type="entry name" value="PTS_IIB_1"/>
</dbReference>
<dbReference type="InterPro" id="IPR011296">
    <property type="entry name" value="PTS_IIBC_treh"/>
</dbReference>
<feature type="transmembrane region" description="Helical" evidence="12">
    <location>
        <begin position="185"/>
        <end position="201"/>
    </location>
</feature>
<dbReference type="InterPro" id="IPR013013">
    <property type="entry name" value="PTS_EIIC_1"/>
</dbReference>
<dbReference type="CDD" id="cd00212">
    <property type="entry name" value="PTS_IIB_glc"/>
    <property type="match status" value="1"/>
</dbReference>
<dbReference type="GO" id="GO:0009401">
    <property type="term" value="P:phosphoenolpyruvate-dependent sugar phosphotransferase system"/>
    <property type="evidence" value="ECO:0007669"/>
    <property type="project" value="UniProtKB-KW"/>
</dbReference>
<dbReference type="AlphaFoldDB" id="A0A285P5M4"/>
<keyword evidence="9 12" id="KW-1133">Transmembrane helix</keyword>
<feature type="transmembrane region" description="Helical" evidence="12">
    <location>
        <begin position="261"/>
        <end position="287"/>
    </location>
</feature>
<evidence type="ECO:0000313" key="16">
    <source>
        <dbReference type="Proteomes" id="UP000219356"/>
    </source>
</evidence>
<dbReference type="InterPro" id="IPR036878">
    <property type="entry name" value="Glu_permease_IIB"/>
</dbReference>
<dbReference type="Gene3D" id="3.30.1360.60">
    <property type="entry name" value="Glucose permease domain IIB"/>
    <property type="match status" value="1"/>
</dbReference>
<evidence type="ECO:0000256" key="7">
    <source>
        <dbReference type="ARBA" id="ARBA00022692"/>
    </source>
</evidence>
<organism evidence="15 16">
    <name type="scientific">Terribacillus aidingensis</name>
    <dbReference type="NCBI Taxonomy" id="586416"/>
    <lineage>
        <taxon>Bacteria</taxon>
        <taxon>Bacillati</taxon>
        <taxon>Bacillota</taxon>
        <taxon>Bacilli</taxon>
        <taxon>Bacillales</taxon>
        <taxon>Bacillaceae</taxon>
        <taxon>Terribacillus</taxon>
    </lineage>
</organism>
<feature type="transmembrane region" description="Helical" evidence="12">
    <location>
        <begin position="341"/>
        <end position="362"/>
    </location>
</feature>
<evidence type="ECO:0000259" key="13">
    <source>
        <dbReference type="PROSITE" id="PS51098"/>
    </source>
</evidence>
<evidence type="ECO:0000256" key="9">
    <source>
        <dbReference type="ARBA" id="ARBA00022989"/>
    </source>
</evidence>
<dbReference type="InterPro" id="IPR003352">
    <property type="entry name" value="PTS_EIIC"/>
</dbReference>
<feature type="active site" description="Phosphocysteine intermediate; for EIIB activity" evidence="11">
    <location>
        <position position="26"/>
    </location>
</feature>
<keyword evidence="16" id="KW-1185">Reference proteome</keyword>
<dbReference type="eggNOG" id="COG1264">
    <property type="taxonomic scope" value="Bacteria"/>
</dbReference>
<dbReference type="PROSITE" id="PS51098">
    <property type="entry name" value="PTS_EIIB_TYPE_1"/>
    <property type="match status" value="1"/>
</dbReference>
<dbReference type="GO" id="GO:0015574">
    <property type="term" value="F:trehalose transmembrane transporter activity"/>
    <property type="evidence" value="ECO:0007669"/>
    <property type="project" value="InterPro"/>
</dbReference>
<evidence type="ECO:0000256" key="1">
    <source>
        <dbReference type="ARBA" id="ARBA00004651"/>
    </source>
</evidence>
<evidence type="ECO:0000256" key="8">
    <source>
        <dbReference type="ARBA" id="ARBA00022777"/>
    </source>
</evidence>
<dbReference type="NCBIfam" id="TIGR00826">
    <property type="entry name" value="EIIB_glc"/>
    <property type="match status" value="1"/>
</dbReference>
<dbReference type="GO" id="GO:0008982">
    <property type="term" value="F:protein-N(PI)-phosphohistidine-sugar phosphotransferase activity"/>
    <property type="evidence" value="ECO:0007669"/>
    <property type="project" value="InterPro"/>
</dbReference>
<keyword evidence="4" id="KW-0762">Sugar transport</keyword>
<feature type="domain" description="PTS EIIB type-1" evidence="13">
    <location>
        <begin position="4"/>
        <end position="87"/>
    </location>
</feature>
<feature type="domain" description="PTS EIIC type-1" evidence="14">
    <location>
        <begin position="107"/>
        <end position="468"/>
    </location>
</feature>
<keyword evidence="5" id="KW-0808">Transferase</keyword>
<keyword evidence="6" id="KW-0598">Phosphotransferase system</keyword>
<dbReference type="InterPro" id="IPR018113">
    <property type="entry name" value="PTrfase_EIIB_Cys"/>
</dbReference>
<evidence type="ECO:0000256" key="10">
    <source>
        <dbReference type="ARBA" id="ARBA00023136"/>
    </source>
</evidence>
<dbReference type="RefSeq" id="WP_097043300.1">
    <property type="nucleotide sequence ID" value="NZ_OBEK01000005.1"/>
</dbReference>
<feature type="transmembrane region" description="Helical" evidence="12">
    <location>
        <begin position="112"/>
        <end position="133"/>
    </location>
</feature>
<evidence type="ECO:0000256" key="11">
    <source>
        <dbReference type="PROSITE-ProRule" id="PRU00421"/>
    </source>
</evidence>
<evidence type="ECO:0000256" key="2">
    <source>
        <dbReference type="ARBA" id="ARBA00022448"/>
    </source>
</evidence>
<dbReference type="NCBIfam" id="TIGR01992">
    <property type="entry name" value="PTS-IIBC-Tre"/>
    <property type="match status" value="1"/>
</dbReference>
<feature type="transmembrane region" description="Helical" evidence="12">
    <location>
        <begin position="374"/>
        <end position="393"/>
    </location>
</feature>
<feature type="transmembrane region" description="Helical" evidence="12">
    <location>
        <begin position="228"/>
        <end position="249"/>
    </location>
</feature>
<keyword evidence="2" id="KW-0813">Transport</keyword>
<proteinExistence type="predicted"/>
<evidence type="ECO:0000256" key="4">
    <source>
        <dbReference type="ARBA" id="ARBA00022597"/>
    </source>
</evidence>
<dbReference type="PROSITE" id="PS51103">
    <property type="entry name" value="PTS_EIIC_TYPE_1"/>
    <property type="match status" value="1"/>
</dbReference>
<keyword evidence="3" id="KW-1003">Cell membrane</keyword>
<dbReference type="OrthoDB" id="9769191at2"/>
<dbReference type="Pfam" id="PF02378">
    <property type="entry name" value="PTS_EIIC"/>
    <property type="match status" value="1"/>
</dbReference>
<reference evidence="16" key="1">
    <citation type="submission" date="2017-09" db="EMBL/GenBank/DDBJ databases">
        <authorList>
            <person name="Varghese N."/>
            <person name="Submissions S."/>
        </authorList>
    </citation>
    <scope>NUCLEOTIDE SEQUENCE [LARGE SCALE GENOMIC DNA]</scope>
    <source>
        <strain evidence="16">CGMCC 1.8913</strain>
    </source>
</reference>
<keyword evidence="10 12" id="KW-0472">Membrane</keyword>
<evidence type="ECO:0000256" key="12">
    <source>
        <dbReference type="SAM" id="Phobius"/>
    </source>
</evidence>
<dbReference type="Proteomes" id="UP000219356">
    <property type="component" value="Unassembled WGS sequence"/>
</dbReference>
<dbReference type="GO" id="GO:0016301">
    <property type="term" value="F:kinase activity"/>
    <property type="evidence" value="ECO:0007669"/>
    <property type="project" value="UniProtKB-KW"/>
</dbReference>
<keyword evidence="7 12" id="KW-0812">Transmembrane</keyword>
<evidence type="ECO:0000313" key="15">
    <source>
        <dbReference type="EMBL" id="SNZ17024.1"/>
    </source>
</evidence>
<comment type="subcellular location">
    <subcellularLocation>
        <location evidence="1">Cell membrane</location>
        <topology evidence="1">Multi-pass membrane protein</topology>
    </subcellularLocation>
</comment>
<dbReference type="Pfam" id="PF00367">
    <property type="entry name" value="PTS_EIIB"/>
    <property type="match status" value="1"/>
</dbReference>
<dbReference type="EMBL" id="OBEK01000005">
    <property type="protein sequence ID" value="SNZ17024.1"/>
    <property type="molecule type" value="Genomic_DNA"/>
</dbReference>
<dbReference type="InterPro" id="IPR050558">
    <property type="entry name" value="PTS_Sugar-Specific_Components"/>
</dbReference>
<feature type="transmembrane region" description="Helical" evidence="12">
    <location>
        <begin position="400"/>
        <end position="419"/>
    </location>
</feature>
<dbReference type="FunFam" id="3.30.1360.60:FF:000001">
    <property type="entry name" value="PTS system glucose-specific IIBC component PtsG"/>
    <property type="match status" value="1"/>
</dbReference>
<evidence type="ECO:0000256" key="6">
    <source>
        <dbReference type="ARBA" id="ARBA00022683"/>
    </source>
</evidence>
<name>A0A285P5M4_9BACI</name>
<dbReference type="GO" id="GO:0090589">
    <property type="term" value="F:protein-phosphocysteine-trehalose phosphotransferase system transporter activity"/>
    <property type="evidence" value="ECO:0007669"/>
    <property type="project" value="TreeGrafter"/>
</dbReference>
<dbReference type="SUPFAM" id="SSF55604">
    <property type="entry name" value="Glucose permease domain IIB"/>
    <property type="match status" value="1"/>
</dbReference>
<dbReference type="NCBIfam" id="NF008236">
    <property type="entry name" value="PRK11007.1"/>
    <property type="match status" value="1"/>
</dbReference>